<evidence type="ECO:0000313" key="1">
    <source>
        <dbReference type="EMBL" id="WDG09370.1"/>
    </source>
</evidence>
<sequence>MLVLKYTYKGERKEEPFELSLLSGVEDPSEIDKWDLLNLVASKIKGEPTELDPNMVSVPRGSKRNSVCRIGDTAYEFGFTSLVLLDGSDPIVFVV</sequence>
<reference evidence="1" key="1">
    <citation type="submission" date="2023-02" db="EMBL/GenBank/DDBJ databases">
        <title>Isolation, identification, and genome analysis of Vibrio campbellii in the Penaeus vannamei larvae stage.</title>
        <authorList>
            <person name="Huang T."/>
            <person name="Zhang B."/>
        </authorList>
    </citation>
    <scope>NUCLEOTIDE SEQUENCE</scope>
    <source>
        <strain evidence="1">20220413_1</strain>
    </source>
</reference>
<gene>
    <name evidence="1" type="ORF">PUN50_05700</name>
</gene>
<proteinExistence type="predicted"/>
<organism evidence="1 2">
    <name type="scientific">Vibrio campbellii</name>
    <dbReference type="NCBI Taxonomy" id="680"/>
    <lineage>
        <taxon>Bacteria</taxon>
        <taxon>Pseudomonadati</taxon>
        <taxon>Pseudomonadota</taxon>
        <taxon>Gammaproteobacteria</taxon>
        <taxon>Vibrionales</taxon>
        <taxon>Vibrionaceae</taxon>
        <taxon>Vibrio</taxon>
    </lineage>
</organism>
<dbReference type="RefSeq" id="WP_274290992.1">
    <property type="nucleotide sequence ID" value="NZ_CP117988.1"/>
</dbReference>
<protein>
    <submittedName>
        <fullName evidence="1">Uncharacterized protein</fullName>
    </submittedName>
</protein>
<name>A0AAQ2Y167_9VIBR</name>
<dbReference type="Proteomes" id="UP001219537">
    <property type="component" value="Chromosome 1"/>
</dbReference>
<dbReference type="EMBL" id="CP117988">
    <property type="protein sequence ID" value="WDG09370.1"/>
    <property type="molecule type" value="Genomic_DNA"/>
</dbReference>
<evidence type="ECO:0000313" key="2">
    <source>
        <dbReference type="Proteomes" id="UP001219537"/>
    </source>
</evidence>
<accession>A0AAQ2Y167</accession>
<dbReference type="AlphaFoldDB" id="A0AAQ2Y167"/>